<dbReference type="InterPro" id="IPR011042">
    <property type="entry name" value="6-blade_b-propeller_TolB-like"/>
</dbReference>
<dbReference type="Proteomes" id="UP000236728">
    <property type="component" value="Unassembled WGS sequence"/>
</dbReference>
<sequence length="298" mass="31592">MSVKIVVGTVLVLCDLSTSTSSAQTAASGMLIGDAQSQPESMTVAPDGTLIVGSASSPFVYRLRPGATVAEKFIDVSSEPAGTFFFGMLADAKSSTLWACQLTPVAGSTPAKRHTALRSFDLATGVPKWRWDLPGDTTTCNDFSIGPDKALYVTDTANSKIYRLASGAPTPELYLENRVLMGVDGITFLDGVMYVNNVFFNKLYRIPVDAAGKPGVPVDIWMDAPVRGPDGMRAANGKLYVAENAGGKISALTIDGDRAHVTVIREGLKTPTGVEPFGGTLWFTERGMGKVYAVPMPK</sequence>
<dbReference type="RefSeq" id="WP_103933644.1">
    <property type="nucleotide sequence ID" value="NZ_FNVA01000004.1"/>
</dbReference>
<reference evidence="2 3" key="1">
    <citation type="submission" date="2016-10" db="EMBL/GenBank/DDBJ databases">
        <authorList>
            <person name="de Groot N.N."/>
        </authorList>
    </citation>
    <scope>NUCLEOTIDE SEQUENCE [LARGE SCALE GENOMIC DNA]</scope>
    <source>
        <strain evidence="2 3">DSM 22489</strain>
    </source>
</reference>
<protein>
    <recommendedName>
        <fullName evidence="4">SMP-30/Gluconolaconase/LRE-like region-containing protein</fullName>
    </recommendedName>
</protein>
<evidence type="ECO:0008006" key="4">
    <source>
        <dbReference type="Google" id="ProtNLM"/>
    </source>
</evidence>
<name>A0A1H5ZPL2_9BACT</name>
<feature type="signal peptide" evidence="1">
    <location>
        <begin position="1"/>
        <end position="23"/>
    </location>
</feature>
<organism evidence="2 3">
    <name type="scientific">Bryocella elongata</name>
    <dbReference type="NCBI Taxonomy" id="863522"/>
    <lineage>
        <taxon>Bacteria</taxon>
        <taxon>Pseudomonadati</taxon>
        <taxon>Acidobacteriota</taxon>
        <taxon>Terriglobia</taxon>
        <taxon>Terriglobales</taxon>
        <taxon>Acidobacteriaceae</taxon>
        <taxon>Bryocella</taxon>
    </lineage>
</organism>
<evidence type="ECO:0000313" key="2">
    <source>
        <dbReference type="EMBL" id="SEG37954.1"/>
    </source>
</evidence>
<feature type="chain" id="PRO_5009291788" description="SMP-30/Gluconolaconase/LRE-like region-containing protein" evidence="1">
    <location>
        <begin position="24"/>
        <end position="298"/>
    </location>
</feature>
<keyword evidence="3" id="KW-1185">Reference proteome</keyword>
<evidence type="ECO:0000313" key="3">
    <source>
        <dbReference type="Proteomes" id="UP000236728"/>
    </source>
</evidence>
<proteinExistence type="predicted"/>
<dbReference type="SUPFAM" id="SSF63829">
    <property type="entry name" value="Calcium-dependent phosphotriesterase"/>
    <property type="match status" value="1"/>
</dbReference>
<dbReference type="OrthoDB" id="502821at2"/>
<keyword evidence="1" id="KW-0732">Signal</keyword>
<accession>A0A1H5ZPL2</accession>
<evidence type="ECO:0000256" key="1">
    <source>
        <dbReference type="SAM" id="SignalP"/>
    </source>
</evidence>
<dbReference type="EMBL" id="FNVA01000004">
    <property type="protein sequence ID" value="SEG37954.1"/>
    <property type="molecule type" value="Genomic_DNA"/>
</dbReference>
<dbReference type="AlphaFoldDB" id="A0A1H5ZPL2"/>
<gene>
    <name evidence="2" type="ORF">SAMN05421819_2785</name>
</gene>
<dbReference type="Gene3D" id="2.120.10.30">
    <property type="entry name" value="TolB, C-terminal domain"/>
    <property type="match status" value="1"/>
</dbReference>